<reference evidence="2 3" key="1">
    <citation type="submission" date="2019-02" db="EMBL/GenBank/DDBJ databases">
        <title>Genome sequencing of the rare red list fungi Hericium alpestre (H. flagellum).</title>
        <authorList>
            <person name="Buettner E."/>
            <person name="Kellner H."/>
        </authorList>
    </citation>
    <scope>NUCLEOTIDE SEQUENCE [LARGE SCALE GENOMIC DNA]</scope>
    <source>
        <strain evidence="2 3">DSM 108284</strain>
    </source>
</reference>
<evidence type="ECO:0000313" key="3">
    <source>
        <dbReference type="Proteomes" id="UP000298061"/>
    </source>
</evidence>
<dbReference type="EMBL" id="SFCI01000171">
    <property type="protein sequence ID" value="TFY81805.1"/>
    <property type="molecule type" value="Genomic_DNA"/>
</dbReference>
<feature type="disulfide bond" evidence="1">
    <location>
        <begin position="83"/>
        <end position="100"/>
    </location>
</feature>
<proteinExistence type="predicted"/>
<organism evidence="2 3">
    <name type="scientific">Hericium alpestre</name>
    <dbReference type="NCBI Taxonomy" id="135208"/>
    <lineage>
        <taxon>Eukaryota</taxon>
        <taxon>Fungi</taxon>
        <taxon>Dikarya</taxon>
        <taxon>Basidiomycota</taxon>
        <taxon>Agaricomycotina</taxon>
        <taxon>Agaricomycetes</taxon>
        <taxon>Russulales</taxon>
        <taxon>Hericiaceae</taxon>
        <taxon>Hericium</taxon>
    </lineage>
</organism>
<feature type="disulfide bond" evidence="1">
    <location>
        <begin position="70"/>
        <end position="141"/>
    </location>
</feature>
<dbReference type="InterPro" id="IPR001938">
    <property type="entry name" value="Thaumatin"/>
</dbReference>
<dbReference type="Proteomes" id="UP000298061">
    <property type="component" value="Unassembled WGS sequence"/>
</dbReference>
<dbReference type="Pfam" id="PF00314">
    <property type="entry name" value="Thaumatin"/>
    <property type="match status" value="1"/>
</dbReference>
<name>A0A4Z0A511_9AGAM</name>
<dbReference type="SMART" id="SM00205">
    <property type="entry name" value="THN"/>
    <property type="match status" value="1"/>
</dbReference>
<dbReference type="SUPFAM" id="SSF49870">
    <property type="entry name" value="Osmotin, thaumatin-like protein"/>
    <property type="match status" value="1"/>
</dbReference>
<dbReference type="AlphaFoldDB" id="A0A4Z0A511"/>
<accession>A0A4Z0A511</accession>
<keyword evidence="1" id="KW-1015">Disulfide bond</keyword>
<dbReference type="PANTHER" id="PTHR31048">
    <property type="entry name" value="OS03G0233200 PROTEIN"/>
    <property type="match status" value="1"/>
</dbReference>
<feature type="disulfide bond" evidence="1">
    <location>
        <begin position="16"/>
        <end position="22"/>
    </location>
</feature>
<evidence type="ECO:0008006" key="4">
    <source>
        <dbReference type="Google" id="ProtNLM"/>
    </source>
</evidence>
<protein>
    <recommendedName>
        <fullName evidence="4">Thaumatin-like protein</fullName>
    </recommendedName>
</protein>
<keyword evidence="3" id="KW-1185">Reference proteome</keyword>
<dbReference type="STRING" id="135208.A0A4Z0A511"/>
<evidence type="ECO:0000256" key="1">
    <source>
        <dbReference type="PIRSR" id="PIRSR002703-1"/>
    </source>
</evidence>
<dbReference type="InterPro" id="IPR037176">
    <property type="entry name" value="Osmotin/thaumatin-like_sf"/>
</dbReference>
<dbReference type="Gene3D" id="2.60.110.10">
    <property type="entry name" value="Thaumatin"/>
    <property type="match status" value="1"/>
</dbReference>
<dbReference type="PROSITE" id="PS51367">
    <property type="entry name" value="THAUMATIN_2"/>
    <property type="match status" value="1"/>
</dbReference>
<sequence>FSNGNTQPDSCAAGGCLGGLECSPNGGTGVPPTTLAEWTLDADGTDWYDVSNVDGSDLPMAITIGGNSGCTEPSCSTDLVANCPAEIAVTDAANGQRVACGSPCNANSTSAATCPYWDYYHDACPQVYAYAYDDNYALFTCSSTAATSYTLTFCP</sequence>
<dbReference type="OrthoDB" id="430315at2759"/>
<feature type="non-terminal residue" evidence="2">
    <location>
        <position position="1"/>
    </location>
</feature>
<feature type="disulfide bond" evidence="1">
    <location>
        <begin position="75"/>
        <end position="124"/>
    </location>
</feature>
<dbReference type="PIRSF" id="PIRSF002703">
    <property type="entry name" value="Thaumatin"/>
    <property type="match status" value="1"/>
</dbReference>
<evidence type="ECO:0000313" key="2">
    <source>
        <dbReference type="EMBL" id="TFY81805.1"/>
    </source>
</evidence>
<comment type="caution">
    <text evidence="2">The sequence shown here is derived from an EMBL/GenBank/DDBJ whole genome shotgun (WGS) entry which is preliminary data.</text>
</comment>
<gene>
    <name evidence="2" type="ORF">EWM64_g2208</name>
</gene>